<evidence type="ECO:0000256" key="2">
    <source>
        <dbReference type="ARBA" id="ARBA00004613"/>
    </source>
</evidence>
<comment type="caution">
    <text evidence="5">The sequence shown here is derived from an EMBL/GenBank/DDBJ whole genome shotgun (WGS) entry which is preliminary data.</text>
</comment>
<dbReference type="AlphaFoldDB" id="A0A915YRD9"/>
<keyword evidence="3" id="KW-0964">Secreted</keyword>
<dbReference type="GO" id="GO:0043657">
    <property type="term" value="C:host cell"/>
    <property type="evidence" value="ECO:0007669"/>
    <property type="project" value="UniProtKB-SubCell"/>
</dbReference>
<evidence type="ECO:0000313" key="6">
    <source>
        <dbReference type="Proteomes" id="UP000684084"/>
    </source>
</evidence>
<dbReference type="Proteomes" id="UP000684084">
    <property type="component" value="Unassembled WGS sequence"/>
</dbReference>
<dbReference type="GO" id="GO:0005576">
    <property type="term" value="C:extracellular region"/>
    <property type="evidence" value="ECO:0007669"/>
    <property type="project" value="UniProtKB-SubCell"/>
</dbReference>
<reference evidence="5" key="1">
    <citation type="submission" date="2020-05" db="EMBL/GenBank/DDBJ databases">
        <authorList>
            <person name="Rincon C."/>
            <person name="Sanders R I."/>
            <person name="Robbins C."/>
            <person name="Chaturvedi A."/>
        </authorList>
    </citation>
    <scope>NUCLEOTIDE SEQUENCE</scope>
    <source>
        <strain evidence="5">CHB12</strain>
    </source>
</reference>
<dbReference type="VEuPathDB" id="FungiDB:RhiirFUN_004901"/>
<accession>A0A915YRD9</accession>
<evidence type="ECO:0000256" key="1">
    <source>
        <dbReference type="ARBA" id="ARBA00004340"/>
    </source>
</evidence>
<dbReference type="EMBL" id="CAGKOT010000003">
    <property type="protein sequence ID" value="CAB5319213.1"/>
    <property type="molecule type" value="Genomic_DNA"/>
</dbReference>
<dbReference type="InterPro" id="IPR045379">
    <property type="entry name" value="Crinkler_N"/>
</dbReference>
<dbReference type="Pfam" id="PF20147">
    <property type="entry name" value="Crinkler"/>
    <property type="match status" value="1"/>
</dbReference>
<name>A0A915YRD9_9GLOM</name>
<evidence type="ECO:0000256" key="3">
    <source>
        <dbReference type="ARBA" id="ARBA00022525"/>
    </source>
</evidence>
<organism evidence="5 6">
    <name type="scientific">Rhizophagus irregularis</name>
    <dbReference type="NCBI Taxonomy" id="588596"/>
    <lineage>
        <taxon>Eukaryota</taxon>
        <taxon>Fungi</taxon>
        <taxon>Fungi incertae sedis</taxon>
        <taxon>Mucoromycota</taxon>
        <taxon>Glomeromycotina</taxon>
        <taxon>Glomeromycetes</taxon>
        <taxon>Glomerales</taxon>
        <taxon>Glomeraceae</taxon>
        <taxon>Rhizophagus</taxon>
    </lineage>
</organism>
<sequence>MNLKRSQTFSSFLKTFPKKKNISFSKIHFITLQNYISSIKFFCYIVGTKVENSFEITRRSDTSIAELRESIYKKKNRVFNGDFEAEDLIPWKLPEEKHDRTFEIKSCQTKSMTKLLELRVAR</sequence>
<dbReference type="OrthoDB" id="2447143at2759"/>
<feature type="domain" description="Crinkler effector protein N-terminal" evidence="4">
    <location>
        <begin position="39"/>
        <end position="110"/>
    </location>
</feature>
<protein>
    <recommendedName>
        <fullName evidence="4">Crinkler effector protein N-terminal domain-containing protein</fullName>
    </recommendedName>
</protein>
<gene>
    <name evidence="5" type="ORF">CHRIB12_LOCUS2069</name>
</gene>
<evidence type="ECO:0000313" key="5">
    <source>
        <dbReference type="EMBL" id="CAB5319213.1"/>
    </source>
</evidence>
<comment type="subcellular location">
    <subcellularLocation>
        <location evidence="1">Host cell</location>
    </subcellularLocation>
    <subcellularLocation>
        <location evidence="2">Secreted</location>
    </subcellularLocation>
</comment>
<proteinExistence type="predicted"/>
<evidence type="ECO:0000259" key="4">
    <source>
        <dbReference type="Pfam" id="PF20147"/>
    </source>
</evidence>